<dbReference type="Proteomes" id="UP000011648">
    <property type="component" value="Unassembled WGS sequence"/>
</dbReference>
<feature type="domain" description="Thioredoxin" evidence="1">
    <location>
        <begin position="1"/>
        <end position="111"/>
    </location>
</feature>
<reference evidence="2 3" key="1">
    <citation type="journal article" date="2014" name="PLoS Genet.">
        <title>Phylogenetically driven sequencing of extremely halophilic archaea reveals strategies for static and dynamic osmo-response.</title>
        <authorList>
            <person name="Becker E.A."/>
            <person name="Seitzer P.M."/>
            <person name="Tritt A."/>
            <person name="Larsen D."/>
            <person name="Krusor M."/>
            <person name="Yao A.I."/>
            <person name="Wu D."/>
            <person name="Madern D."/>
            <person name="Eisen J.A."/>
            <person name="Darling A.E."/>
            <person name="Facciotti M.T."/>
        </authorList>
    </citation>
    <scope>NUCLEOTIDE SEQUENCE [LARGE SCALE GENOMIC DNA]</scope>
    <source>
        <strain evidence="2 3">DSM 12281</strain>
    </source>
</reference>
<protein>
    <submittedName>
        <fullName evidence="2">Thioredoxin</fullName>
    </submittedName>
</protein>
<proteinExistence type="predicted"/>
<dbReference type="PATRIC" id="fig|1230458.4.peg.4155"/>
<dbReference type="RefSeq" id="WP_006827700.1">
    <property type="nucleotide sequence ID" value="NZ_AOIL01000068.1"/>
</dbReference>
<gene>
    <name evidence="2" type="ORF">C484_20637</name>
</gene>
<evidence type="ECO:0000313" key="3">
    <source>
        <dbReference type="Proteomes" id="UP000011648"/>
    </source>
</evidence>
<dbReference type="Gene3D" id="3.40.30.10">
    <property type="entry name" value="Glutaredoxin"/>
    <property type="match status" value="1"/>
</dbReference>
<comment type="caution">
    <text evidence="2">The sequence shown here is derived from an EMBL/GenBank/DDBJ whole genome shotgun (WGS) entry which is preliminary data.</text>
</comment>
<keyword evidence="3" id="KW-1185">Reference proteome</keyword>
<dbReference type="OrthoDB" id="35385at2157"/>
<sequence>MNEFTTTPVQLDTEAELDAFIERHECSLVEFYTEGCPLCQAMEPVLGNVARSTAVAIGLVNPRDDLELVDRFEIQSVPTLVFFRAGEPIATRADGFLGGDEVVAFLEANAPAAVAAGD</sequence>
<name>L9ZGU8_9EURY</name>
<dbReference type="InterPro" id="IPR013766">
    <property type="entry name" value="Thioredoxin_domain"/>
</dbReference>
<accession>L9ZGU8</accession>
<evidence type="ECO:0000259" key="1">
    <source>
        <dbReference type="PROSITE" id="PS51352"/>
    </source>
</evidence>
<dbReference type="InterPro" id="IPR036249">
    <property type="entry name" value="Thioredoxin-like_sf"/>
</dbReference>
<dbReference type="CDD" id="cd02947">
    <property type="entry name" value="TRX_family"/>
    <property type="match status" value="1"/>
</dbReference>
<dbReference type="Pfam" id="PF00085">
    <property type="entry name" value="Thioredoxin"/>
    <property type="match status" value="1"/>
</dbReference>
<dbReference type="EMBL" id="AOIL01000068">
    <property type="protein sequence ID" value="ELY85286.1"/>
    <property type="molecule type" value="Genomic_DNA"/>
</dbReference>
<dbReference type="SUPFAM" id="SSF52833">
    <property type="entry name" value="Thioredoxin-like"/>
    <property type="match status" value="1"/>
</dbReference>
<dbReference type="STRING" id="1230458.C484_20637"/>
<evidence type="ECO:0000313" key="2">
    <source>
        <dbReference type="EMBL" id="ELY85286.1"/>
    </source>
</evidence>
<organism evidence="2 3">
    <name type="scientific">Natrialba taiwanensis DSM 12281</name>
    <dbReference type="NCBI Taxonomy" id="1230458"/>
    <lineage>
        <taxon>Archaea</taxon>
        <taxon>Methanobacteriati</taxon>
        <taxon>Methanobacteriota</taxon>
        <taxon>Stenosarchaea group</taxon>
        <taxon>Halobacteria</taxon>
        <taxon>Halobacteriales</taxon>
        <taxon>Natrialbaceae</taxon>
        <taxon>Natrialba</taxon>
    </lineage>
</organism>
<dbReference type="PROSITE" id="PS51352">
    <property type="entry name" value="THIOREDOXIN_2"/>
    <property type="match status" value="1"/>
</dbReference>
<dbReference type="AlphaFoldDB" id="L9ZGU8"/>